<evidence type="ECO:0000313" key="4">
    <source>
        <dbReference type="Proteomes" id="UP000552038"/>
    </source>
</evidence>
<dbReference type="CDD" id="cd00885">
    <property type="entry name" value="cinA"/>
    <property type="match status" value="1"/>
</dbReference>
<dbReference type="AlphaFoldDB" id="A0AAP6ZZE6"/>
<evidence type="ECO:0000259" key="2">
    <source>
        <dbReference type="SMART" id="SM00852"/>
    </source>
</evidence>
<reference evidence="3 4" key="1">
    <citation type="submission" date="2020-05" db="EMBL/GenBank/DDBJ databases">
        <title>Whole genome sequencing and identification of novel metabolites from Paenibacillus alvei strain JR949.</title>
        <authorList>
            <person name="Rajendhran J."/>
            <person name="Sree Pranav P."/>
            <person name="Mahalakshmi B."/>
            <person name="Karthikeyan R."/>
        </authorList>
    </citation>
    <scope>NUCLEOTIDE SEQUENCE [LARGE SCALE GENOMIC DNA]</scope>
    <source>
        <strain evidence="3 4">JR949</strain>
    </source>
</reference>
<feature type="domain" description="MoaB/Mog" evidence="2">
    <location>
        <begin position="4"/>
        <end position="171"/>
    </location>
</feature>
<dbReference type="Gene3D" id="3.90.950.20">
    <property type="entry name" value="CinA-like"/>
    <property type="match status" value="1"/>
</dbReference>
<comment type="caution">
    <text evidence="3">The sequence shown here is derived from an EMBL/GenBank/DDBJ whole genome shotgun (WGS) entry which is preliminary data.</text>
</comment>
<dbReference type="Pfam" id="PF02464">
    <property type="entry name" value="CinA"/>
    <property type="match status" value="1"/>
</dbReference>
<dbReference type="EMBL" id="JABFOR010000009">
    <property type="protein sequence ID" value="NOJ70962.1"/>
    <property type="molecule type" value="Genomic_DNA"/>
</dbReference>
<dbReference type="InterPro" id="IPR001453">
    <property type="entry name" value="MoaB/Mog_dom"/>
</dbReference>
<dbReference type="InterPro" id="IPR050101">
    <property type="entry name" value="CinA"/>
</dbReference>
<dbReference type="Gene3D" id="3.30.70.2860">
    <property type="match status" value="1"/>
</dbReference>
<dbReference type="Proteomes" id="UP000552038">
    <property type="component" value="Unassembled WGS sequence"/>
</dbReference>
<comment type="similarity">
    <text evidence="1">Belongs to the CinA family.</text>
</comment>
<dbReference type="SUPFAM" id="SSF142433">
    <property type="entry name" value="CinA-like"/>
    <property type="match status" value="1"/>
</dbReference>
<dbReference type="InterPro" id="IPR041424">
    <property type="entry name" value="CinA_KH"/>
</dbReference>
<dbReference type="Gene3D" id="3.40.980.10">
    <property type="entry name" value="MoaB/Mog-like domain"/>
    <property type="match status" value="1"/>
</dbReference>
<sequence>MKAEIIAVGTELLLGQIVNTNAQYISQQLALVGVDVFYHTVVGDNAKRIQQTIETARNRSDLLIFTGGLGPTMDDLTKDVLAEMLGRKMTYDEPAMAKMTEMFAGRGIHMVESNKRQAHVIDGADVLQNSTGLAVGNVLQHNGTTYVLLPGPPREMKPMLDNEAIPWLQRRQVIDQSSLYTRMLKFAGIGESGLENALLDLIEQQTDITIATYAKEGEVLVRLAVKGTDRTEAELKLDQLEREICTRLGLHLYATEDLPLPEVLVKQLAQYGLTLSAAESCTGGMFADTITAIPGSSHVFAGGAVTYSNEMKERILGVPHELLEGEHAPGAVSEQTAKAMVEGMQDIADTDFTVAITGVAGPDHSERKPVGLVYIAIAEKGKEVVVEELRLNGDREGIRRRTVYAIMYRLWRRLQERSVHNAM</sequence>
<dbReference type="SUPFAM" id="SSF53218">
    <property type="entry name" value="Molybdenum cofactor biosynthesis proteins"/>
    <property type="match status" value="1"/>
</dbReference>
<dbReference type="PIRSF" id="PIRSF006728">
    <property type="entry name" value="CinA"/>
    <property type="match status" value="1"/>
</dbReference>
<dbReference type="PANTHER" id="PTHR13939:SF0">
    <property type="entry name" value="NMN AMIDOHYDROLASE-LIKE PROTEIN YFAY"/>
    <property type="match status" value="1"/>
</dbReference>
<dbReference type="Pfam" id="PF18146">
    <property type="entry name" value="CinA_KH"/>
    <property type="match status" value="1"/>
</dbReference>
<dbReference type="Pfam" id="PF00994">
    <property type="entry name" value="MoCF_biosynth"/>
    <property type="match status" value="1"/>
</dbReference>
<dbReference type="InterPro" id="IPR008136">
    <property type="entry name" value="CinA_C"/>
</dbReference>
<evidence type="ECO:0000313" key="3">
    <source>
        <dbReference type="EMBL" id="NOJ70962.1"/>
    </source>
</evidence>
<dbReference type="HAMAP" id="MF_00226_B">
    <property type="entry name" value="CinA_B"/>
    <property type="match status" value="1"/>
</dbReference>
<dbReference type="NCBIfam" id="TIGR00200">
    <property type="entry name" value="cinA_nterm"/>
    <property type="match status" value="1"/>
</dbReference>
<dbReference type="RefSeq" id="WP_171416471.1">
    <property type="nucleotide sequence ID" value="NZ_JABFOR010000009.1"/>
</dbReference>
<protein>
    <recommendedName>
        <fullName evidence="1">Putative competence-damage inducible protein</fullName>
    </recommendedName>
</protein>
<proteinExistence type="inferred from homology"/>
<accession>A0AAP6ZZE6</accession>
<gene>
    <name evidence="1" type="primary">cinA</name>
    <name evidence="3" type="ORF">HMI46_10395</name>
</gene>
<dbReference type="NCBIfam" id="TIGR00199">
    <property type="entry name" value="PncC_domain"/>
    <property type="match status" value="1"/>
</dbReference>
<evidence type="ECO:0000256" key="1">
    <source>
        <dbReference type="HAMAP-Rule" id="MF_00226"/>
    </source>
</evidence>
<dbReference type="NCBIfam" id="NF001813">
    <property type="entry name" value="PRK00549.1"/>
    <property type="match status" value="1"/>
</dbReference>
<dbReference type="NCBIfam" id="TIGR00177">
    <property type="entry name" value="molyb_syn"/>
    <property type="match status" value="1"/>
</dbReference>
<dbReference type="InterPro" id="IPR036425">
    <property type="entry name" value="MoaB/Mog-like_dom_sf"/>
</dbReference>
<organism evidence="3 4">
    <name type="scientific">Paenibacillus alvei</name>
    <name type="common">Bacillus alvei</name>
    <dbReference type="NCBI Taxonomy" id="44250"/>
    <lineage>
        <taxon>Bacteria</taxon>
        <taxon>Bacillati</taxon>
        <taxon>Bacillota</taxon>
        <taxon>Bacilli</taxon>
        <taxon>Bacillales</taxon>
        <taxon>Paenibacillaceae</taxon>
        <taxon>Paenibacillus</taxon>
    </lineage>
</organism>
<name>A0AAP6ZZE6_PAEAL</name>
<dbReference type="InterPro" id="IPR008135">
    <property type="entry name" value="Competence-induced_CinA"/>
</dbReference>
<dbReference type="SMART" id="SM00852">
    <property type="entry name" value="MoCF_biosynth"/>
    <property type="match status" value="1"/>
</dbReference>
<dbReference type="InterPro" id="IPR036653">
    <property type="entry name" value="CinA-like_C"/>
</dbReference>
<dbReference type="PANTHER" id="PTHR13939">
    <property type="entry name" value="NICOTINAMIDE-NUCLEOTIDE AMIDOHYDROLASE PNCC"/>
    <property type="match status" value="1"/>
</dbReference>